<comment type="cofactor">
    <cofactor evidence="8">
        <name>[4Fe-4S] cluster</name>
        <dbReference type="ChEBI" id="CHEBI:49883"/>
    </cofactor>
    <text evidence="8">Binds 1 [4Fe-4S] cluster. The cluster is coordinated with 3 cysteines and an exchangeable S-adenosyl-L-methionine.</text>
</comment>
<reference evidence="10 12" key="1">
    <citation type="submission" date="2016-02" db="EMBL/GenBank/DDBJ databases">
        <title>Draft genome sequence of Acidibacillus ferrooxidans SLC66.</title>
        <authorList>
            <person name="Oliveira G."/>
            <person name="Nancucheo I."/>
            <person name="Dall'Agnol H."/>
            <person name="Johnson B."/>
            <person name="Oliveira R."/>
            <person name="Nunes G.L."/>
            <person name="Tzotzos G."/>
            <person name="Orellana S.C."/>
            <person name="Salim A.C."/>
            <person name="Araujo F.M."/>
        </authorList>
    </citation>
    <scope>NUCLEOTIDE SEQUENCE [LARGE SCALE GENOMIC DNA]</scope>
    <source>
        <strain evidence="10 12">SLC66</strain>
    </source>
</reference>
<evidence type="ECO:0000256" key="4">
    <source>
        <dbReference type="ARBA" id="ARBA00022842"/>
    </source>
</evidence>
<comment type="function">
    <text evidence="8">Catalyzes the complex heterocyclic radical-mediated conversion of 6-carboxy-5,6,7,8-tetrahydropterin (CPH4) to 7-carboxy-7-deazaguanine (CDG), a step common to the biosynthetic pathways of all 7-deazapurine-containing compounds.</text>
</comment>
<keyword evidence="5 8" id="KW-0408">Iron</keyword>
<dbReference type="PANTHER" id="PTHR42836">
    <property type="entry name" value="7-CARBOXY-7-DEAZAGUANINE SYNTHASE"/>
    <property type="match status" value="1"/>
</dbReference>
<evidence type="ECO:0000313" key="11">
    <source>
        <dbReference type="EMBL" id="OPG17711.1"/>
    </source>
</evidence>
<feature type="binding site" evidence="8">
    <location>
        <begin position="24"/>
        <end position="26"/>
    </location>
    <ligand>
        <name>substrate</name>
    </ligand>
</feature>
<gene>
    <name evidence="8" type="primary">queE</name>
    <name evidence="10" type="ORF">AYW79_08165</name>
    <name evidence="11" type="ORF">B2M26_00770</name>
</gene>
<dbReference type="Proteomes" id="UP000077421">
    <property type="component" value="Unassembled WGS sequence"/>
</dbReference>
<organism evidence="10 12">
    <name type="scientific">Ferroacidibacillus organovorans</name>
    <dbReference type="NCBI Taxonomy" id="1765683"/>
    <lineage>
        <taxon>Bacteria</taxon>
        <taxon>Bacillati</taxon>
        <taxon>Bacillota</taxon>
        <taxon>Bacilli</taxon>
        <taxon>Bacillales</taxon>
        <taxon>Alicyclobacillaceae</taxon>
        <taxon>Ferroacidibacillus</taxon>
    </lineage>
</organism>
<dbReference type="GO" id="GO:0016840">
    <property type="term" value="F:carbon-nitrogen lyase activity"/>
    <property type="evidence" value="ECO:0007669"/>
    <property type="project" value="UniProtKB-UniRule"/>
</dbReference>
<dbReference type="UniPathway" id="UPA00391"/>
<evidence type="ECO:0000313" key="12">
    <source>
        <dbReference type="Proteomes" id="UP000077421"/>
    </source>
</evidence>
<dbReference type="OrthoDB" id="9792276at2"/>
<dbReference type="Proteomes" id="UP000190229">
    <property type="component" value="Unassembled WGS sequence"/>
</dbReference>
<dbReference type="AlphaFoldDB" id="A0A162TX24"/>
<dbReference type="GO" id="GO:0000287">
    <property type="term" value="F:magnesium ion binding"/>
    <property type="evidence" value="ECO:0007669"/>
    <property type="project" value="UniProtKB-UniRule"/>
</dbReference>
<dbReference type="RefSeq" id="WP_067564356.1">
    <property type="nucleotide sequence ID" value="NZ_LSUQ01000020.1"/>
</dbReference>
<feature type="binding site" evidence="8">
    <location>
        <position position="85"/>
    </location>
    <ligand>
        <name>substrate</name>
    </ligand>
</feature>
<dbReference type="SFLD" id="SFLDS00029">
    <property type="entry name" value="Radical_SAM"/>
    <property type="match status" value="1"/>
</dbReference>
<reference evidence="11 13" key="2">
    <citation type="submission" date="2017-02" db="EMBL/GenBank/DDBJ databases">
        <title>Draft genome of Acidibacillus ferrooxidans Huett2.</title>
        <authorList>
            <person name="Schopf S."/>
        </authorList>
    </citation>
    <scope>NUCLEOTIDE SEQUENCE [LARGE SCALE GENOMIC DNA]</scope>
    <source>
        <strain evidence="11 13">Huett2</strain>
    </source>
</reference>
<comment type="catalytic activity">
    <reaction evidence="8">
        <text>6-carboxy-5,6,7,8-tetrahydropterin + H(+) = 7-carboxy-7-carbaguanine + NH4(+)</text>
        <dbReference type="Rhea" id="RHEA:27974"/>
        <dbReference type="ChEBI" id="CHEBI:15378"/>
        <dbReference type="ChEBI" id="CHEBI:28938"/>
        <dbReference type="ChEBI" id="CHEBI:61032"/>
        <dbReference type="ChEBI" id="CHEBI:61036"/>
        <dbReference type="EC" id="4.3.99.3"/>
    </reaction>
</comment>
<dbReference type="InterPro" id="IPR007197">
    <property type="entry name" value="rSAM"/>
</dbReference>
<feature type="binding site" evidence="8">
    <location>
        <position position="52"/>
    </location>
    <ligand>
        <name>Mg(2+)</name>
        <dbReference type="ChEBI" id="CHEBI:18420"/>
    </ligand>
</feature>
<dbReference type="GO" id="GO:1904047">
    <property type="term" value="F:S-adenosyl-L-methionine binding"/>
    <property type="evidence" value="ECO:0007669"/>
    <property type="project" value="UniProtKB-UniRule"/>
</dbReference>
<evidence type="ECO:0000259" key="9">
    <source>
        <dbReference type="PROSITE" id="PS51918"/>
    </source>
</evidence>
<keyword evidence="13" id="KW-1185">Reference proteome</keyword>
<keyword evidence="1 8" id="KW-0004">4Fe-4S</keyword>
<feature type="domain" description="Radical SAM core" evidence="9">
    <location>
        <begin position="30"/>
        <end position="230"/>
    </location>
</feature>
<keyword evidence="2 8" id="KW-0949">S-adenosyl-L-methionine</keyword>
<comment type="caution">
    <text evidence="10">The sequence shown here is derived from an EMBL/GenBank/DDBJ whole genome shotgun (WGS) entry which is preliminary data.</text>
</comment>
<dbReference type="GO" id="GO:0051539">
    <property type="term" value="F:4 iron, 4 sulfur cluster binding"/>
    <property type="evidence" value="ECO:0007669"/>
    <property type="project" value="UniProtKB-UniRule"/>
</dbReference>
<comment type="subunit">
    <text evidence="8">Homodimer.</text>
</comment>
<dbReference type="Pfam" id="PF04055">
    <property type="entry name" value="Radical_SAM"/>
    <property type="match status" value="1"/>
</dbReference>
<dbReference type="CDD" id="cd01335">
    <property type="entry name" value="Radical_SAM"/>
    <property type="match status" value="1"/>
</dbReference>
<name>A0A162TX24_9BACL</name>
<dbReference type="STRING" id="1765683.B2M26_00770"/>
<feature type="binding site" evidence="8">
    <location>
        <position position="50"/>
    </location>
    <ligand>
        <name>[4Fe-4S] cluster</name>
        <dbReference type="ChEBI" id="CHEBI:49883"/>
        <note>4Fe-4S-S-AdoMet</note>
    </ligand>
</feature>
<proteinExistence type="inferred from homology"/>
<keyword evidence="4 8" id="KW-0460">Magnesium</keyword>
<evidence type="ECO:0000313" key="13">
    <source>
        <dbReference type="Proteomes" id="UP000190229"/>
    </source>
</evidence>
<evidence type="ECO:0000256" key="1">
    <source>
        <dbReference type="ARBA" id="ARBA00022485"/>
    </source>
</evidence>
<comment type="caution">
    <text evidence="8">Lacks conserved residue(s) required for the propagation of feature annotation.</text>
</comment>
<feature type="binding site" evidence="8">
    <location>
        <begin position="49"/>
        <end position="51"/>
    </location>
    <ligand>
        <name>S-adenosyl-L-methionine</name>
        <dbReference type="ChEBI" id="CHEBI:59789"/>
    </ligand>
</feature>
<keyword evidence="8" id="KW-0671">Queuosine biosynthesis</keyword>
<keyword evidence="6 8" id="KW-0411">Iron-sulfur</keyword>
<comment type="pathway">
    <text evidence="8">Purine metabolism; 7-cyano-7-deazaguanine biosynthesis.</text>
</comment>
<dbReference type="InterPro" id="IPR013785">
    <property type="entry name" value="Aldolase_TIM"/>
</dbReference>
<dbReference type="HAMAP" id="MF_00917">
    <property type="entry name" value="QueE"/>
    <property type="match status" value="1"/>
</dbReference>
<dbReference type="EC" id="4.3.99.3" evidence="8"/>
<dbReference type="InterPro" id="IPR058240">
    <property type="entry name" value="rSAM_sf"/>
</dbReference>
<evidence type="ECO:0000256" key="2">
    <source>
        <dbReference type="ARBA" id="ARBA00022691"/>
    </source>
</evidence>
<evidence type="ECO:0000256" key="7">
    <source>
        <dbReference type="ARBA" id="ARBA00023239"/>
    </source>
</evidence>
<feature type="binding site" evidence="8">
    <location>
        <position position="87"/>
    </location>
    <ligand>
        <name>S-adenosyl-L-methionine</name>
        <dbReference type="ChEBI" id="CHEBI:59789"/>
    </ligand>
</feature>
<dbReference type="PANTHER" id="PTHR42836:SF1">
    <property type="entry name" value="7-CARBOXY-7-DEAZAGUANINE SYNTHASE"/>
    <property type="match status" value="1"/>
</dbReference>
<accession>A0A162TX24</accession>
<evidence type="ECO:0000256" key="6">
    <source>
        <dbReference type="ARBA" id="ARBA00023014"/>
    </source>
</evidence>
<dbReference type="PROSITE" id="PS51918">
    <property type="entry name" value="RADICAL_SAM"/>
    <property type="match status" value="1"/>
</dbReference>
<sequence length="235" mass="26258">MSEAAVGRETQAIRLPLVEIFETVEGEGTQAGYPTVFVRLFGCPLRCVWCDTPYSYAPAKAEFTMTIEQIVLRVASFKAARVCLTGGEPLMYHEHSAALLRALSELPRLVDVHVETSGAIDLTSFLKDVRSSKVRYIVDYKLKESGETAKMIAANFTVLRPQDELKFVIASDADFDEAMAVLDRFHPLCTVLVSPVFGAMEPEHLVDRLLKEGRPHVKLNLQIHKVIWDPNQRGV</sequence>
<dbReference type="EMBL" id="MWPS01000001">
    <property type="protein sequence ID" value="OPG17711.1"/>
    <property type="molecule type" value="Genomic_DNA"/>
</dbReference>
<dbReference type="SUPFAM" id="SSF102114">
    <property type="entry name" value="Radical SAM enzymes"/>
    <property type="match status" value="1"/>
</dbReference>
<feature type="binding site" evidence="8">
    <location>
        <position position="47"/>
    </location>
    <ligand>
        <name>[4Fe-4S] cluster</name>
        <dbReference type="ChEBI" id="CHEBI:49883"/>
        <note>4Fe-4S-S-AdoMet</note>
    </ligand>
</feature>
<keyword evidence="7 8" id="KW-0456">Lyase</keyword>
<feature type="binding site" evidence="8">
    <location>
        <position position="39"/>
    </location>
    <ligand>
        <name>substrate</name>
    </ligand>
</feature>
<dbReference type="InterPro" id="IPR024924">
    <property type="entry name" value="7-CO-7-deazaguanine_synth-like"/>
</dbReference>
<evidence type="ECO:0000256" key="5">
    <source>
        <dbReference type="ARBA" id="ARBA00023004"/>
    </source>
</evidence>
<keyword evidence="3 8" id="KW-0479">Metal-binding</keyword>
<dbReference type="GO" id="GO:0008616">
    <property type="term" value="P:tRNA queuosine(34) biosynthetic process"/>
    <property type="evidence" value="ECO:0007669"/>
    <property type="project" value="UniProtKB-UniRule"/>
</dbReference>
<dbReference type="PIRSF" id="PIRSF000370">
    <property type="entry name" value="QueE"/>
    <property type="match status" value="1"/>
</dbReference>
<evidence type="ECO:0000256" key="8">
    <source>
        <dbReference type="HAMAP-Rule" id="MF_00917"/>
    </source>
</evidence>
<evidence type="ECO:0000256" key="3">
    <source>
        <dbReference type="ARBA" id="ARBA00022723"/>
    </source>
</evidence>
<protein>
    <recommendedName>
        <fullName evidence="8">7-carboxy-7-deazaguanine synthase</fullName>
        <shortName evidence="8">CDG synthase</shortName>
        <ecNumber evidence="8">4.3.99.3</ecNumber>
    </recommendedName>
    <alternativeName>
        <fullName evidence="8">Queuosine biosynthesis protein QueE</fullName>
    </alternativeName>
</protein>
<dbReference type="Gene3D" id="3.20.20.70">
    <property type="entry name" value="Aldolase class I"/>
    <property type="match status" value="1"/>
</dbReference>
<evidence type="ECO:0000313" key="10">
    <source>
        <dbReference type="EMBL" id="OAG93903.1"/>
    </source>
</evidence>
<comment type="cofactor">
    <cofactor evidence="8">
        <name>S-adenosyl-L-methionine</name>
        <dbReference type="ChEBI" id="CHEBI:59789"/>
    </cofactor>
    <text evidence="8">Binds 1 S-adenosyl-L-methionine per subunit.</text>
</comment>
<dbReference type="EMBL" id="LSUQ01000020">
    <property type="protein sequence ID" value="OAG93903.1"/>
    <property type="molecule type" value="Genomic_DNA"/>
</dbReference>
<comment type="similarity">
    <text evidence="8">Belongs to the radical SAM superfamily. 7-carboxy-7-deazaguanine synthase family.</text>
</comment>
<feature type="binding site" evidence="8">
    <location>
        <position position="43"/>
    </location>
    <ligand>
        <name>[4Fe-4S] cluster</name>
        <dbReference type="ChEBI" id="CHEBI:49883"/>
        <note>4Fe-4S-S-AdoMet</note>
    </ligand>
</feature>
<comment type="cofactor">
    <cofactor evidence="8">
        <name>Mg(2+)</name>
        <dbReference type="ChEBI" id="CHEBI:18420"/>
    </cofactor>
</comment>